<keyword evidence="3" id="KW-1185">Reference proteome</keyword>
<gene>
    <name evidence="2" type="ORF">AABB31_19680</name>
</gene>
<name>A0AAN0M9P2_9RHOB</name>
<protein>
    <submittedName>
        <fullName evidence="2">Uncharacterized protein</fullName>
    </submittedName>
</protein>
<accession>A0AAN0M9P2</accession>
<dbReference type="SUPFAM" id="SSF53955">
    <property type="entry name" value="Lysozyme-like"/>
    <property type="match status" value="1"/>
</dbReference>
<dbReference type="Gene3D" id="1.10.530.10">
    <property type="match status" value="1"/>
</dbReference>
<feature type="signal peptide" evidence="1">
    <location>
        <begin position="1"/>
        <end position="25"/>
    </location>
</feature>
<proteinExistence type="predicted"/>
<reference evidence="2 3" key="2">
    <citation type="submission" date="2024-08" db="EMBL/GenBank/DDBJ databases">
        <title>Phylogenomic analyses of a clade within the roseobacter group suggest taxonomic reassignments of species of the genera Aestuariivita, Citreicella, Loktanella, Nautella, Pelagibaca, Ruegeria, Thalassobius, Thiobacimonas and Tropicibacter, and the proposal o.</title>
        <authorList>
            <person name="Jeon C.O."/>
        </authorList>
    </citation>
    <scope>NUCLEOTIDE SEQUENCE [LARGE SCALE GENOMIC DNA]</scope>
    <source>
        <strain evidence="2 3">SS1-5</strain>
    </source>
</reference>
<evidence type="ECO:0000256" key="1">
    <source>
        <dbReference type="SAM" id="SignalP"/>
    </source>
</evidence>
<sequence>MKKISKAGLVLGLSTLAGMTGSAAAADDQTRYAGMMAGQPAITAADTAISSRTTPVSAANRPDQDAAMSQLLALISRAESPVHGYDSVHFGARIKPGKPPSQLTVAEIQAWVRATPGQPHAIGRNQIIPATFNRLVSALGLSGDTVYDRPTQDRMGRYLIEEAGYARFIAGRMSHDAFMDRLAKVWAGLPMADGRSAYHRYAGNRATITRAEYASAIMTIFPMR</sequence>
<reference evidence="3" key="1">
    <citation type="submission" date="2024-04" db="EMBL/GenBank/DDBJ databases">
        <title>Phylogenomic analyses of a clade within the roseobacter group suggest taxonomic reassignments of species of the genera Aestuariivita, Citreicella, Loktanella, Nautella, Pelagibaca, Ruegeria, Thalassobius, Thiobacimonas and Tropicibacter, and the proposal o.</title>
        <authorList>
            <person name="Jeon C.O."/>
        </authorList>
    </citation>
    <scope>NUCLEOTIDE SEQUENCE [LARGE SCALE GENOMIC DNA]</scope>
    <source>
        <strain evidence="3">SS1-5</strain>
    </source>
</reference>
<keyword evidence="1" id="KW-0732">Signal</keyword>
<dbReference type="Proteomes" id="UP001470809">
    <property type="component" value="Chromosome"/>
</dbReference>
<dbReference type="InterPro" id="IPR023346">
    <property type="entry name" value="Lysozyme-like_dom_sf"/>
</dbReference>
<organism evidence="2 3">
    <name type="scientific">Yoonia rhodophyticola</name>
    <dbReference type="NCBI Taxonomy" id="3137370"/>
    <lineage>
        <taxon>Bacteria</taxon>
        <taxon>Pseudomonadati</taxon>
        <taxon>Pseudomonadota</taxon>
        <taxon>Alphaproteobacteria</taxon>
        <taxon>Rhodobacterales</taxon>
        <taxon>Paracoccaceae</taxon>
        <taxon>Yoonia</taxon>
    </lineage>
</organism>
<evidence type="ECO:0000313" key="2">
    <source>
        <dbReference type="EMBL" id="WZU67153.2"/>
    </source>
</evidence>
<feature type="chain" id="PRO_5045153068" evidence="1">
    <location>
        <begin position="26"/>
        <end position="224"/>
    </location>
</feature>
<dbReference type="KEGG" id="yrh:AABB31_19680"/>
<dbReference type="AlphaFoldDB" id="A0AAN0M9P2"/>
<evidence type="ECO:0000313" key="3">
    <source>
        <dbReference type="Proteomes" id="UP001470809"/>
    </source>
</evidence>
<dbReference type="RefSeq" id="WP_373635231.1">
    <property type="nucleotide sequence ID" value="NZ_CP151767.2"/>
</dbReference>
<dbReference type="EMBL" id="CP151767">
    <property type="protein sequence ID" value="WZU67153.2"/>
    <property type="molecule type" value="Genomic_DNA"/>
</dbReference>